<proteinExistence type="predicted"/>
<dbReference type="PANTHER" id="PTHR34351:SF1">
    <property type="entry name" value="SLR1927 PROTEIN"/>
    <property type="match status" value="1"/>
</dbReference>
<dbReference type="EMBL" id="FQZU01000007">
    <property type="protein sequence ID" value="SHJ42499.1"/>
    <property type="molecule type" value="Genomic_DNA"/>
</dbReference>
<sequence>MISRIVYHFFRIRANLKYWWRERFTIPGRLVWAIIIFSAMVGVDTNRTTAFQVFCFFCVVMLFSWFFSRFFSCSIQAERRLPKFGTVGRPFHYTIQLNNQGKRRERGLGCMEIMQDDRPGLDQLKKADWPKGLWARLVRLGESSRRSYPRGLVSPLPDMGPGASTEIEASVTPASRGRLDFLDVAIVRPDPFNLINSFKRVSRKQSALILPRRYELPPIHLPSVRKRQPGGFSIAHSVGDSEEFLSMRDYQPGDPLRRIHWRSWAKTGKPIIKEYQEEFFVRHALVLDTFPEGRSSLIFEEAVSTAASFASSVQTKESLLDLMFVGAKAYCFTTGRGMGHESLMLEVLASVNPVAGKPFSVLPPAVLQRASALSGVICVLLAWDEERRNFVRELKARSIPALALVITDKAADQDEDGGECRFIHVDSMAEDLAKL</sequence>
<organism evidence="3 4">
    <name type="scientific">Desulfatibacillum alkenivorans DSM 16219</name>
    <dbReference type="NCBI Taxonomy" id="1121393"/>
    <lineage>
        <taxon>Bacteria</taxon>
        <taxon>Pseudomonadati</taxon>
        <taxon>Thermodesulfobacteriota</taxon>
        <taxon>Desulfobacteria</taxon>
        <taxon>Desulfobacterales</taxon>
        <taxon>Desulfatibacillaceae</taxon>
        <taxon>Desulfatibacillum</taxon>
    </lineage>
</organism>
<dbReference type="STRING" id="1121393.SAMN02745216_01643"/>
<dbReference type="AlphaFoldDB" id="A0A1M6J738"/>
<keyword evidence="1" id="KW-0812">Transmembrane</keyword>
<dbReference type="OrthoDB" id="9778037at2"/>
<protein>
    <recommendedName>
        <fullName evidence="2">DUF58 domain-containing protein</fullName>
    </recommendedName>
</protein>
<keyword evidence="4" id="KW-1185">Reference proteome</keyword>
<feature type="domain" description="DUF58" evidence="2">
    <location>
        <begin position="247"/>
        <end position="355"/>
    </location>
</feature>
<keyword evidence="1" id="KW-1133">Transmembrane helix</keyword>
<dbReference type="Pfam" id="PF01882">
    <property type="entry name" value="DUF58"/>
    <property type="match status" value="1"/>
</dbReference>
<evidence type="ECO:0000313" key="3">
    <source>
        <dbReference type="EMBL" id="SHJ42499.1"/>
    </source>
</evidence>
<evidence type="ECO:0000259" key="2">
    <source>
        <dbReference type="Pfam" id="PF01882"/>
    </source>
</evidence>
<evidence type="ECO:0000313" key="4">
    <source>
        <dbReference type="Proteomes" id="UP000183994"/>
    </source>
</evidence>
<evidence type="ECO:0000256" key="1">
    <source>
        <dbReference type="SAM" id="Phobius"/>
    </source>
</evidence>
<reference evidence="4" key="1">
    <citation type="submission" date="2016-11" db="EMBL/GenBank/DDBJ databases">
        <authorList>
            <person name="Varghese N."/>
            <person name="Submissions S."/>
        </authorList>
    </citation>
    <scope>NUCLEOTIDE SEQUENCE [LARGE SCALE GENOMIC DNA]</scope>
    <source>
        <strain evidence="4">DSM 16219</strain>
    </source>
</reference>
<dbReference type="Proteomes" id="UP000183994">
    <property type="component" value="Unassembled WGS sequence"/>
</dbReference>
<feature type="transmembrane region" description="Helical" evidence="1">
    <location>
        <begin position="49"/>
        <end position="71"/>
    </location>
</feature>
<keyword evidence="1" id="KW-0472">Membrane</keyword>
<dbReference type="PANTHER" id="PTHR34351">
    <property type="entry name" value="SLR1927 PROTEIN-RELATED"/>
    <property type="match status" value="1"/>
</dbReference>
<dbReference type="InterPro" id="IPR002881">
    <property type="entry name" value="DUF58"/>
</dbReference>
<name>A0A1M6J738_9BACT</name>
<gene>
    <name evidence="3" type="ORF">SAMN02745216_01643</name>
</gene>
<accession>A0A1M6J738</accession>
<feature type="transmembrane region" description="Helical" evidence="1">
    <location>
        <begin position="26"/>
        <end position="43"/>
    </location>
</feature>